<accession>A0A1I0TUA1</accession>
<organism evidence="1 2">
    <name type="scientific">Parageobacillus thermantarcticus</name>
    <dbReference type="NCBI Taxonomy" id="186116"/>
    <lineage>
        <taxon>Bacteria</taxon>
        <taxon>Bacillati</taxon>
        <taxon>Bacillota</taxon>
        <taxon>Bacilli</taxon>
        <taxon>Bacillales</taxon>
        <taxon>Anoxybacillaceae</taxon>
        <taxon>Parageobacillus</taxon>
    </lineage>
</organism>
<dbReference type="OrthoDB" id="2960347at2"/>
<sequence>MFQVKLSRNIYSSAKLPIADIVKQERCHFLIKQQFFYNDQEIMRIYHDGFDDYPRHRTIHHEEKLSSGTIVFHESWIDNLDSEVISYDFLVEGFLPSQHDKNPYGTLCCDYKEFITEEKSWIQEMLSTNSQLFNEISDFLQKWSGFNLRKSPYTLNNVLVFTPTKIEIEKTLSKENERNLHLTILRNDYGEITCIAKFKLNHIVVDTKLISIQQHHLLESNRDWNTVDIELYSNNRLVYAYYDLSFIKSIHINMGVISRQVEVPLQLSNKTITLKKVAYQPIVIGEKHLEQLNSYFYQEKLLTRRLTQGRRFEFITKGQYERALEIFGEIAGLHDFNEMWIYDPYFIDYRPKGGKARINDILKVLGKNIRLKKNIVFEADSEEVARQQFEKFREAIKDTVEFFKKRKIDLNFTFYGTKEHFHDRFLFLINEYSLKTFMLGTSFNSFGDNYSAIIELDPLDGKKVFDILNKEIVSRNHIVLSEGLQ</sequence>
<dbReference type="Proteomes" id="UP000198650">
    <property type="component" value="Unassembled WGS sequence"/>
</dbReference>
<gene>
    <name evidence="1" type="ORF">SAMN05192569_105812</name>
</gene>
<dbReference type="NCBIfam" id="NF040700">
    <property type="entry name" value="VPA1262_N_dom"/>
    <property type="match status" value="1"/>
</dbReference>
<dbReference type="RefSeq" id="WP_090951910.1">
    <property type="nucleotide sequence ID" value="NZ_FOJS01000058.1"/>
</dbReference>
<proteinExistence type="predicted"/>
<evidence type="ECO:0000313" key="1">
    <source>
        <dbReference type="EMBL" id="SFA55163.1"/>
    </source>
</evidence>
<dbReference type="EMBL" id="FOJS01000058">
    <property type="protein sequence ID" value="SFA55163.1"/>
    <property type="molecule type" value="Genomic_DNA"/>
</dbReference>
<evidence type="ECO:0000313" key="2">
    <source>
        <dbReference type="Proteomes" id="UP000198650"/>
    </source>
</evidence>
<reference evidence="2" key="1">
    <citation type="submission" date="2016-10" db="EMBL/GenBank/DDBJ databases">
        <authorList>
            <person name="Varghese N."/>
            <person name="Submissions S."/>
        </authorList>
    </citation>
    <scope>NUCLEOTIDE SEQUENCE [LARGE SCALE GENOMIC DNA]</scope>
    <source>
        <strain evidence="2">M1</strain>
    </source>
</reference>
<protein>
    <submittedName>
        <fullName evidence="1">Uncharacterized protein</fullName>
    </submittedName>
</protein>
<dbReference type="AlphaFoldDB" id="A0A1I0TUA1"/>
<name>A0A1I0TUA1_9BACL</name>
<keyword evidence="2" id="KW-1185">Reference proteome</keyword>